<keyword evidence="2" id="KW-0812">Transmembrane</keyword>
<comment type="caution">
    <text evidence="3">The sequence shown here is derived from an EMBL/GenBank/DDBJ whole genome shotgun (WGS) entry which is preliminary data.</text>
</comment>
<protein>
    <submittedName>
        <fullName evidence="3">Uncharacterized protein</fullName>
    </submittedName>
</protein>
<organism evidence="3 4">
    <name type="scientific">Paenibacillus aceti</name>
    <dbReference type="NCBI Taxonomy" id="1820010"/>
    <lineage>
        <taxon>Bacteria</taxon>
        <taxon>Bacillati</taxon>
        <taxon>Bacillota</taxon>
        <taxon>Bacilli</taxon>
        <taxon>Bacillales</taxon>
        <taxon>Paenibacillaceae</taxon>
        <taxon>Paenibacillus</taxon>
    </lineage>
</organism>
<dbReference type="EMBL" id="BMIW01000016">
    <property type="protein sequence ID" value="GGG01893.1"/>
    <property type="molecule type" value="Genomic_DNA"/>
</dbReference>
<feature type="region of interest" description="Disordered" evidence="1">
    <location>
        <begin position="1"/>
        <end position="23"/>
    </location>
</feature>
<dbReference type="Proteomes" id="UP000608420">
    <property type="component" value="Unassembled WGS sequence"/>
</dbReference>
<feature type="transmembrane region" description="Helical" evidence="2">
    <location>
        <begin position="34"/>
        <end position="55"/>
    </location>
</feature>
<evidence type="ECO:0000256" key="1">
    <source>
        <dbReference type="SAM" id="MobiDB-lite"/>
    </source>
</evidence>
<keyword evidence="2" id="KW-1133">Transmembrane helix</keyword>
<proteinExistence type="predicted"/>
<accession>A0ABQ1VWR9</accession>
<sequence>MMDFRNPPGQYDPHVHKQQHEEKHRMGHSSFREILWNAASLLIAVGILVLIFFLIKLFR</sequence>
<evidence type="ECO:0000256" key="2">
    <source>
        <dbReference type="SAM" id="Phobius"/>
    </source>
</evidence>
<feature type="compositionally biased region" description="Basic and acidic residues" evidence="1">
    <location>
        <begin position="13"/>
        <end position="23"/>
    </location>
</feature>
<gene>
    <name evidence="3" type="ORF">GCM10010913_24490</name>
</gene>
<evidence type="ECO:0000313" key="3">
    <source>
        <dbReference type="EMBL" id="GGG01893.1"/>
    </source>
</evidence>
<evidence type="ECO:0000313" key="4">
    <source>
        <dbReference type="Proteomes" id="UP000608420"/>
    </source>
</evidence>
<name>A0ABQ1VWR9_9BACL</name>
<keyword evidence="2" id="KW-0472">Membrane</keyword>
<keyword evidence="4" id="KW-1185">Reference proteome</keyword>
<reference evidence="4" key="1">
    <citation type="journal article" date="2019" name="Int. J. Syst. Evol. Microbiol.">
        <title>The Global Catalogue of Microorganisms (GCM) 10K type strain sequencing project: providing services to taxonomists for standard genome sequencing and annotation.</title>
        <authorList>
            <consortium name="The Broad Institute Genomics Platform"/>
            <consortium name="The Broad Institute Genome Sequencing Center for Infectious Disease"/>
            <person name="Wu L."/>
            <person name="Ma J."/>
        </authorList>
    </citation>
    <scope>NUCLEOTIDE SEQUENCE [LARGE SCALE GENOMIC DNA]</scope>
    <source>
        <strain evidence="4">CGMCC 1.15420</strain>
    </source>
</reference>